<dbReference type="AlphaFoldDB" id="A0A1D8GYN2"/>
<evidence type="ECO:0000256" key="3">
    <source>
        <dbReference type="SAM" id="SignalP"/>
    </source>
</evidence>
<keyword evidence="3" id="KW-0732">Signal</keyword>
<dbReference type="GO" id="GO:0005739">
    <property type="term" value="C:mitochondrion"/>
    <property type="evidence" value="ECO:0007669"/>
    <property type="project" value="UniProtKB-SubCell"/>
</dbReference>
<feature type="domain" description="Homing endonuclease LAGLIDADG" evidence="4">
    <location>
        <begin position="187"/>
        <end position="274"/>
    </location>
</feature>
<proteinExistence type="predicted"/>
<dbReference type="SUPFAM" id="SSF55608">
    <property type="entry name" value="Homing endonucleases"/>
    <property type="match status" value="2"/>
</dbReference>
<dbReference type="GO" id="GO:0004519">
    <property type="term" value="F:endonuclease activity"/>
    <property type="evidence" value="ECO:0007669"/>
    <property type="project" value="InterPro"/>
</dbReference>
<dbReference type="InterPro" id="IPR004860">
    <property type="entry name" value="LAGLIDADG_dom"/>
</dbReference>
<organism evidence="5">
    <name type="scientific">Saccharomyces kudriavzevii</name>
    <name type="common">Yeast</name>
    <dbReference type="NCBI Taxonomy" id="114524"/>
    <lineage>
        <taxon>Eukaryota</taxon>
        <taxon>Fungi</taxon>
        <taxon>Dikarya</taxon>
        <taxon>Ascomycota</taxon>
        <taxon>Saccharomycotina</taxon>
        <taxon>Saccharomycetes</taxon>
        <taxon>Saccharomycetales</taxon>
        <taxon>Saccharomycetaceae</taxon>
        <taxon>Saccharomyces</taxon>
    </lineage>
</organism>
<dbReference type="Pfam" id="PF00961">
    <property type="entry name" value="LAGLIDADG_1"/>
    <property type="match status" value="2"/>
</dbReference>
<feature type="chain" id="PRO_5009107609" description="Homing endonuclease LAGLIDADG domain-containing protein" evidence="3">
    <location>
        <begin position="26"/>
        <end position="436"/>
    </location>
</feature>
<feature type="non-terminal residue" evidence="5">
    <location>
        <position position="1"/>
    </location>
</feature>
<dbReference type="EMBL" id="KX657746">
    <property type="protein sequence ID" value="AOT85198.1"/>
    <property type="molecule type" value="Genomic_DNA"/>
</dbReference>
<accession>A0A1D8GYN2</accession>
<reference evidence="5" key="1">
    <citation type="journal article" date="2017" name="DNA Res.">
        <title>The evolutionary history of Saccharomyces species inferred from completed mitochondrial genomes and revision in the 'yeast mitochondrial genetic code'.</title>
        <authorList>
            <person name="Sulo P."/>
            <person name="Szaboova D."/>
            <person name="Bielik P."/>
            <person name="Polakova S."/>
            <person name="Soltys K."/>
            <person name="Jatzova K."/>
            <person name="Szemes T."/>
        </authorList>
    </citation>
    <scope>NUCLEOTIDE SEQUENCE</scope>
    <source>
        <strain evidence="5">CBS 8840</strain>
    </source>
</reference>
<geneLocation type="mitochondrion" evidence="5"/>
<feature type="domain" description="Homing endonuclease LAGLIDADG" evidence="4">
    <location>
        <begin position="305"/>
        <end position="404"/>
    </location>
</feature>
<evidence type="ECO:0000259" key="4">
    <source>
        <dbReference type="Pfam" id="PF00961"/>
    </source>
</evidence>
<dbReference type="PANTHER" id="PTHR36181:SF4">
    <property type="entry name" value="LAGLIDADG ENDONUCLEASE"/>
    <property type="match status" value="1"/>
</dbReference>
<gene>
    <name evidence="5" type="primary">cox1-I3 RF</name>
</gene>
<dbReference type="PANTHER" id="PTHR36181">
    <property type="entry name" value="INTRON-ENCODED ENDONUCLEASE AI3-RELATED"/>
    <property type="match status" value="1"/>
</dbReference>
<name>A0A1D8GYN2_SACKU</name>
<sequence>KGYMMNNIITNLFTMMLLMLNNNFPSEVPDPVPGPETNIMMMMKSFFLLYFYNRKLNTSSGVSVSVIESETPFTRDSHTNKYKVLTMNNNNLINETFNKNKESTMLLSNNTTLSLSSTVNGGGETLMKLDTNKDTLKSLLDLTNNDINKYNWEWDNNNFNFDKFYKEFKKVKPNNKLPSKEFLEWFIGFFEGDGCLTIPKNKRLYAIITSNSKDLNTLNYIKDNMTFGNVTYHSKKLNTYRWVVYNETDILLLIHLFNGNMVLPVRYVKLEMFISNMNMNLLKNNKTIIKLINKCKMPKLNNSWLAGFTDGEGCFYTGKSKSFYYTSYIITQKYLANKIVFDMLLLLLQKMINIKSGGVNNHSKDNVYVMRISSLEACSKLRLYFDKYPLRSYKLLIYKDWLKFIDMAMNDMLSKDIRKINLMKMLEIIRNKKKLL</sequence>
<protein>
    <recommendedName>
        <fullName evidence="4">Homing endonuclease LAGLIDADG domain-containing protein</fullName>
    </recommendedName>
</protein>
<dbReference type="InterPro" id="IPR051289">
    <property type="entry name" value="LAGLIDADG_Endonuclease"/>
</dbReference>
<evidence type="ECO:0000256" key="1">
    <source>
        <dbReference type="ARBA" id="ARBA00004173"/>
    </source>
</evidence>
<dbReference type="InterPro" id="IPR027434">
    <property type="entry name" value="Homing_endonucl"/>
</dbReference>
<feature type="signal peptide" evidence="3">
    <location>
        <begin position="1"/>
        <end position="25"/>
    </location>
</feature>
<dbReference type="Gene3D" id="3.10.28.10">
    <property type="entry name" value="Homing endonucleases"/>
    <property type="match status" value="2"/>
</dbReference>
<keyword evidence="2 5" id="KW-0496">Mitochondrion</keyword>
<evidence type="ECO:0000256" key="2">
    <source>
        <dbReference type="ARBA" id="ARBA00023128"/>
    </source>
</evidence>
<evidence type="ECO:0000313" key="5">
    <source>
        <dbReference type="EMBL" id="AOT85198.1"/>
    </source>
</evidence>
<comment type="subcellular location">
    <subcellularLocation>
        <location evidence="1">Mitochondrion</location>
    </subcellularLocation>
</comment>